<organism evidence="1 2">
    <name type="scientific">Coemansia nantahalensis</name>
    <dbReference type="NCBI Taxonomy" id="2789366"/>
    <lineage>
        <taxon>Eukaryota</taxon>
        <taxon>Fungi</taxon>
        <taxon>Fungi incertae sedis</taxon>
        <taxon>Zoopagomycota</taxon>
        <taxon>Kickxellomycotina</taxon>
        <taxon>Kickxellomycetes</taxon>
        <taxon>Kickxellales</taxon>
        <taxon>Kickxellaceae</taxon>
        <taxon>Coemansia</taxon>
    </lineage>
</organism>
<feature type="non-terminal residue" evidence="1">
    <location>
        <position position="1"/>
    </location>
</feature>
<name>A0ACC1JV65_9FUNG</name>
<evidence type="ECO:0000313" key="1">
    <source>
        <dbReference type="EMBL" id="KAJ2767933.1"/>
    </source>
</evidence>
<reference evidence="1" key="1">
    <citation type="submission" date="2022-07" db="EMBL/GenBank/DDBJ databases">
        <title>Phylogenomic reconstructions and comparative analyses of Kickxellomycotina fungi.</title>
        <authorList>
            <person name="Reynolds N.K."/>
            <person name="Stajich J.E."/>
            <person name="Barry K."/>
            <person name="Grigoriev I.V."/>
            <person name="Crous P."/>
            <person name="Smith M.E."/>
        </authorList>
    </citation>
    <scope>NUCLEOTIDE SEQUENCE</scope>
    <source>
        <strain evidence="1">CBS 109366</strain>
    </source>
</reference>
<dbReference type="EMBL" id="JANBUJ010001301">
    <property type="protein sequence ID" value="KAJ2767933.1"/>
    <property type="molecule type" value="Genomic_DNA"/>
</dbReference>
<protein>
    <submittedName>
        <fullName evidence="1">Uncharacterized protein</fullName>
    </submittedName>
</protein>
<accession>A0ACC1JV65</accession>
<sequence>VCLAVDRNMQMEDRRYWITNIQAADACGGHTAGLLAGLRTVFPQVATVQLSARKGSGDCAEDVGAAIGGFVCAVRRLFHNATTFGVSSSIVFVADEARLEAQAGRLADTFVELIRNSAATLQTIHIEANDPRLLVRLVQLPSLDVVEYPALTQLTVGCADRTEVVSRTALASAPFPNLRHLILAQAYPYAGDVVFRGNHGRPEHLSLQLDASDVAVLHSQRALARGRLPKVAHLELALVGPWPDAQLAALGLPPAAALVPDGSLDKLRYLRVADLPLAVSDVLHLLRRLSTRAQPVADLVARHYPLAPRLRHVVFGMGACASIEHSAHHALLLAVLCPAIACVRWSHTSADFADHCAALMDTDDYAPHADRLQLVDWEKKR</sequence>
<gene>
    <name evidence="1" type="ORF">IWQ57_003749</name>
</gene>
<keyword evidence="2" id="KW-1185">Reference proteome</keyword>
<proteinExistence type="predicted"/>
<dbReference type="Proteomes" id="UP001140234">
    <property type="component" value="Unassembled WGS sequence"/>
</dbReference>
<evidence type="ECO:0000313" key="2">
    <source>
        <dbReference type="Proteomes" id="UP001140234"/>
    </source>
</evidence>
<comment type="caution">
    <text evidence="1">The sequence shown here is derived from an EMBL/GenBank/DDBJ whole genome shotgun (WGS) entry which is preliminary data.</text>
</comment>